<gene>
    <name evidence="3" type="ORF">Val02_53290</name>
</gene>
<evidence type="ECO:0000256" key="1">
    <source>
        <dbReference type="SAM" id="MobiDB-lite"/>
    </source>
</evidence>
<accession>A0A8J3YRI4</accession>
<dbReference type="AlphaFoldDB" id="A0A8J3YRI4"/>
<dbReference type="RefSeq" id="WP_203901926.1">
    <property type="nucleotide sequence ID" value="NZ_BOPF01000020.1"/>
</dbReference>
<keyword evidence="4" id="KW-1185">Reference proteome</keyword>
<sequence>MQLRRTAGLILALVSMTVLATAVTGCGAEPTPKSQTGERLPPLADQFKRARGQAKSDFERDVWDRAIKTGKIDPADYEETHSRYRRCAEDAGYRETYTRTPAGLYRVDPPVGLDEDKTAFDTYMKATEDCADSSGLMRVEALYNTQISNPDLLADPKALVVQCLKKAGLVQADYTPEKFDAFMKSNFTTGDFDPMHEEAQKCFAGSGMAINAPQGNGNEPGQNPDPVENGK</sequence>
<feature type="region of interest" description="Disordered" evidence="1">
    <location>
        <begin position="206"/>
        <end position="231"/>
    </location>
</feature>
<dbReference type="PROSITE" id="PS51257">
    <property type="entry name" value="PROKAR_LIPOPROTEIN"/>
    <property type="match status" value="1"/>
</dbReference>
<feature type="signal peptide" evidence="2">
    <location>
        <begin position="1"/>
        <end position="20"/>
    </location>
</feature>
<evidence type="ECO:0000313" key="3">
    <source>
        <dbReference type="EMBL" id="GIJ48443.1"/>
    </source>
</evidence>
<dbReference type="Proteomes" id="UP000619260">
    <property type="component" value="Unassembled WGS sequence"/>
</dbReference>
<proteinExistence type="predicted"/>
<keyword evidence="2" id="KW-0732">Signal</keyword>
<protein>
    <recommendedName>
        <fullName evidence="5">Lipoprotein</fullName>
    </recommendedName>
</protein>
<feature type="chain" id="PRO_5039213579" description="Lipoprotein" evidence="2">
    <location>
        <begin position="21"/>
        <end position="231"/>
    </location>
</feature>
<comment type="caution">
    <text evidence="3">The sequence shown here is derived from an EMBL/GenBank/DDBJ whole genome shotgun (WGS) entry which is preliminary data.</text>
</comment>
<evidence type="ECO:0008006" key="5">
    <source>
        <dbReference type="Google" id="ProtNLM"/>
    </source>
</evidence>
<evidence type="ECO:0000256" key="2">
    <source>
        <dbReference type="SAM" id="SignalP"/>
    </source>
</evidence>
<dbReference type="EMBL" id="BOPF01000020">
    <property type="protein sequence ID" value="GIJ48443.1"/>
    <property type="molecule type" value="Genomic_DNA"/>
</dbReference>
<name>A0A8J3YRI4_9ACTN</name>
<organism evidence="3 4">
    <name type="scientific">Virgisporangium aliadipatigenens</name>
    <dbReference type="NCBI Taxonomy" id="741659"/>
    <lineage>
        <taxon>Bacteria</taxon>
        <taxon>Bacillati</taxon>
        <taxon>Actinomycetota</taxon>
        <taxon>Actinomycetes</taxon>
        <taxon>Micromonosporales</taxon>
        <taxon>Micromonosporaceae</taxon>
        <taxon>Virgisporangium</taxon>
    </lineage>
</organism>
<reference evidence="3" key="1">
    <citation type="submission" date="2021-01" db="EMBL/GenBank/DDBJ databases">
        <title>Whole genome shotgun sequence of Virgisporangium aliadipatigenens NBRC 105644.</title>
        <authorList>
            <person name="Komaki H."/>
            <person name="Tamura T."/>
        </authorList>
    </citation>
    <scope>NUCLEOTIDE SEQUENCE</scope>
    <source>
        <strain evidence="3">NBRC 105644</strain>
    </source>
</reference>
<evidence type="ECO:0000313" key="4">
    <source>
        <dbReference type="Proteomes" id="UP000619260"/>
    </source>
</evidence>